<name>A0A813D8H8_POLGL</name>
<comment type="caution">
    <text evidence="1">The sequence shown here is derived from an EMBL/GenBank/DDBJ whole genome shotgun (WGS) entry which is preliminary data.</text>
</comment>
<proteinExistence type="predicted"/>
<dbReference type="Proteomes" id="UP000654075">
    <property type="component" value="Unassembled WGS sequence"/>
</dbReference>
<keyword evidence="2" id="KW-1185">Reference proteome</keyword>
<gene>
    <name evidence="1" type="ORF">PGLA1383_LOCUS1115</name>
</gene>
<accession>A0A813D8H8</accession>
<dbReference type="InterPro" id="IPR005331">
    <property type="entry name" value="Sulfotransferase"/>
</dbReference>
<organism evidence="1 2">
    <name type="scientific">Polarella glacialis</name>
    <name type="common">Dinoflagellate</name>
    <dbReference type="NCBI Taxonomy" id="89957"/>
    <lineage>
        <taxon>Eukaryota</taxon>
        <taxon>Sar</taxon>
        <taxon>Alveolata</taxon>
        <taxon>Dinophyceae</taxon>
        <taxon>Suessiales</taxon>
        <taxon>Suessiaceae</taxon>
        <taxon>Polarella</taxon>
    </lineage>
</organism>
<dbReference type="AlphaFoldDB" id="A0A813D8H8"/>
<evidence type="ECO:0000313" key="1">
    <source>
        <dbReference type="EMBL" id="CAE8582112.1"/>
    </source>
</evidence>
<reference evidence="1" key="1">
    <citation type="submission" date="2021-02" db="EMBL/GenBank/DDBJ databases">
        <authorList>
            <person name="Dougan E. K."/>
            <person name="Rhodes N."/>
            <person name="Thang M."/>
            <person name="Chan C."/>
        </authorList>
    </citation>
    <scope>NUCLEOTIDE SEQUENCE</scope>
</reference>
<dbReference type="OrthoDB" id="408912at2759"/>
<evidence type="ECO:0000313" key="2">
    <source>
        <dbReference type="Proteomes" id="UP000654075"/>
    </source>
</evidence>
<dbReference type="OMA" id="DERCISQ"/>
<dbReference type="GO" id="GO:0016020">
    <property type="term" value="C:membrane"/>
    <property type="evidence" value="ECO:0007669"/>
    <property type="project" value="InterPro"/>
</dbReference>
<dbReference type="EMBL" id="CAJNNV010000300">
    <property type="protein sequence ID" value="CAE8582112.1"/>
    <property type="molecule type" value="Genomic_DNA"/>
</dbReference>
<sequence>MLFEFPHAQSAGVFAHFRYRDYVNIVGYHEAFGAVPTDEDERCISQFTAKREFSTASGARLLLASGDASSEFPDWREQAKNCLLQTGGRYLLYEAALQESLAWRQRVRSSTSRRRWVSPAERALEQGFKQLPVEELRQLQLLGVCAPAACRRRSELALGWHVLLQLCGRQGGAAGNDSLPPPERGRVHLRIASAGDLLAAAPMLLLRNDGQLLPAPWYLKPTAMQAPWRRRPARLGPVERAYYERFWAAYTRRMHVSARSRAVFCSIPKVGLSQFFPLLSSLWEGVNNSDPGLILAMGRSHPDVHEARHSRWMVGNVYLKNPAWKYAVFVRDPVERFLSVFIDKCLNPRDKYRNPQCEEVSRIGWEEVSWESRLDDQVRAFEAFVAQGLPTPGMSSNDHWTLQSTYITEGCNFALSRINFMGLLTSDRKAVNLQVREMLHSIFGLSVHRAALFAQEHFPESGHASLAAERHSHGASEKALAFFRQRETLASVLRYVGPDYPALGLELPPWVQVMLSNRTGTMSINNT</sequence>
<dbReference type="GO" id="GO:0008146">
    <property type="term" value="F:sulfotransferase activity"/>
    <property type="evidence" value="ECO:0007669"/>
    <property type="project" value="InterPro"/>
</dbReference>
<dbReference type="Pfam" id="PF03567">
    <property type="entry name" value="Sulfotransfer_2"/>
    <property type="match status" value="1"/>
</dbReference>
<protein>
    <submittedName>
        <fullName evidence="1">Uncharacterized protein</fullName>
    </submittedName>
</protein>